<dbReference type="KEGG" id="aagg:ETAA8_40500"/>
<organism evidence="1 2">
    <name type="scientific">Anatilimnocola aggregata</name>
    <dbReference type="NCBI Taxonomy" id="2528021"/>
    <lineage>
        <taxon>Bacteria</taxon>
        <taxon>Pseudomonadati</taxon>
        <taxon>Planctomycetota</taxon>
        <taxon>Planctomycetia</taxon>
        <taxon>Pirellulales</taxon>
        <taxon>Pirellulaceae</taxon>
        <taxon>Anatilimnocola</taxon>
    </lineage>
</organism>
<sequence length="136" mass="15765">MSVVVTVRDEAMSGAAYHELPLEFPTERITVRELIRARVYQEVQDFNLKQGELVFCGLVQPSDAERVLNGSRSEYRLKQHRQLEWKPQFEKALEAFDRNGFFILMDDQQAESLDQEFVLHHQARISFVKLTPLVGG</sequence>
<name>A0A517YFD3_9BACT</name>
<evidence type="ECO:0000313" key="1">
    <source>
        <dbReference type="EMBL" id="QDU28944.1"/>
    </source>
</evidence>
<proteinExistence type="predicted"/>
<reference evidence="1 2" key="1">
    <citation type="submission" date="2019-02" db="EMBL/GenBank/DDBJ databases">
        <title>Deep-cultivation of Planctomycetes and their phenomic and genomic characterization uncovers novel biology.</title>
        <authorList>
            <person name="Wiegand S."/>
            <person name="Jogler M."/>
            <person name="Boedeker C."/>
            <person name="Pinto D."/>
            <person name="Vollmers J."/>
            <person name="Rivas-Marin E."/>
            <person name="Kohn T."/>
            <person name="Peeters S.H."/>
            <person name="Heuer A."/>
            <person name="Rast P."/>
            <person name="Oberbeckmann S."/>
            <person name="Bunk B."/>
            <person name="Jeske O."/>
            <person name="Meyerdierks A."/>
            <person name="Storesund J.E."/>
            <person name="Kallscheuer N."/>
            <person name="Luecker S."/>
            <person name="Lage O.M."/>
            <person name="Pohl T."/>
            <person name="Merkel B.J."/>
            <person name="Hornburger P."/>
            <person name="Mueller R.-W."/>
            <person name="Bruemmer F."/>
            <person name="Labrenz M."/>
            <person name="Spormann A.M."/>
            <person name="Op den Camp H."/>
            <person name="Overmann J."/>
            <person name="Amann R."/>
            <person name="Jetten M.S.M."/>
            <person name="Mascher T."/>
            <person name="Medema M.H."/>
            <person name="Devos D.P."/>
            <person name="Kaster A.-K."/>
            <person name="Ovreas L."/>
            <person name="Rohde M."/>
            <person name="Galperin M.Y."/>
            <person name="Jogler C."/>
        </authorList>
    </citation>
    <scope>NUCLEOTIDE SEQUENCE [LARGE SCALE GENOMIC DNA]</scope>
    <source>
        <strain evidence="1 2">ETA_A8</strain>
    </source>
</reference>
<dbReference type="Proteomes" id="UP000315017">
    <property type="component" value="Chromosome"/>
</dbReference>
<dbReference type="EMBL" id="CP036274">
    <property type="protein sequence ID" value="QDU28944.1"/>
    <property type="molecule type" value="Genomic_DNA"/>
</dbReference>
<accession>A0A517YFD3</accession>
<keyword evidence="2" id="KW-1185">Reference proteome</keyword>
<protein>
    <submittedName>
        <fullName evidence="1">Uncharacterized protein</fullName>
    </submittedName>
</protein>
<dbReference type="OrthoDB" id="214814at2"/>
<evidence type="ECO:0000313" key="2">
    <source>
        <dbReference type="Proteomes" id="UP000315017"/>
    </source>
</evidence>
<dbReference type="RefSeq" id="WP_145092033.1">
    <property type="nucleotide sequence ID" value="NZ_CP036274.1"/>
</dbReference>
<gene>
    <name evidence="1" type="ORF">ETAA8_40500</name>
</gene>
<dbReference type="AlphaFoldDB" id="A0A517YFD3"/>